<dbReference type="NCBIfam" id="TIGR03083">
    <property type="entry name" value="maleylpyruvate isomerase family mycothiol-dependent enzyme"/>
    <property type="match status" value="1"/>
</dbReference>
<gene>
    <name evidence="2" type="ORF">GCM10011584_30180</name>
</gene>
<accession>A0ABQ2NCK9</accession>
<reference evidence="3" key="1">
    <citation type="journal article" date="2019" name="Int. J. Syst. Evol. Microbiol.">
        <title>The Global Catalogue of Microorganisms (GCM) 10K type strain sequencing project: providing services to taxonomists for standard genome sequencing and annotation.</title>
        <authorList>
            <consortium name="The Broad Institute Genomics Platform"/>
            <consortium name="The Broad Institute Genome Sequencing Center for Infectious Disease"/>
            <person name="Wu L."/>
            <person name="Ma J."/>
        </authorList>
    </citation>
    <scope>NUCLEOTIDE SEQUENCE [LARGE SCALE GENOMIC DNA]</scope>
    <source>
        <strain evidence="3">CGMCC 4.7371</strain>
    </source>
</reference>
<keyword evidence="3" id="KW-1185">Reference proteome</keyword>
<organism evidence="2 3">
    <name type="scientific">Nocardioides phosphati</name>
    <dbReference type="NCBI Taxonomy" id="1867775"/>
    <lineage>
        <taxon>Bacteria</taxon>
        <taxon>Bacillati</taxon>
        <taxon>Actinomycetota</taxon>
        <taxon>Actinomycetes</taxon>
        <taxon>Propionibacteriales</taxon>
        <taxon>Nocardioidaceae</taxon>
        <taxon>Nocardioides</taxon>
    </lineage>
</organism>
<protein>
    <recommendedName>
        <fullName evidence="1">Mycothiol-dependent maleylpyruvate isomerase metal-binding domain-containing protein</fullName>
    </recommendedName>
</protein>
<dbReference type="InterPro" id="IPR024344">
    <property type="entry name" value="MDMPI_metal-binding"/>
</dbReference>
<evidence type="ECO:0000259" key="1">
    <source>
        <dbReference type="Pfam" id="PF11716"/>
    </source>
</evidence>
<sequence>MTTRTAPSPTTYDSRFDRDTAMALAAEEYARFAGLLGGLSDDDWRAPTSCPGWTVRDMAGHTLGMAELGASLPEMARQLMAASRTAKRTGKPQIDALTELQVRKHQDLANDELVAAMERIGPRAVAGRRRRPGLMRGQVITDSGPDGTTPERWRVGYLIDTVLTRDPWMHRSDIAHALGRPMQLTAEHDGVFVADVVEDWAVRHGQPYELTLTGPAGGHWSAGVGGEQFTLDAEEFCRVVSGRGAADHGLLTTFVPF</sequence>
<evidence type="ECO:0000313" key="3">
    <source>
        <dbReference type="Proteomes" id="UP000655410"/>
    </source>
</evidence>
<dbReference type="SUPFAM" id="SSF109854">
    <property type="entry name" value="DinB/YfiT-like putative metalloenzymes"/>
    <property type="match status" value="1"/>
</dbReference>
<dbReference type="EMBL" id="BMNI01000009">
    <property type="protein sequence ID" value="GGO92841.1"/>
    <property type="molecule type" value="Genomic_DNA"/>
</dbReference>
<dbReference type="Proteomes" id="UP000655410">
    <property type="component" value="Unassembled WGS sequence"/>
</dbReference>
<comment type="caution">
    <text evidence="2">The sequence shown here is derived from an EMBL/GenBank/DDBJ whole genome shotgun (WGS) entry which is preliminary data.</text>
</comment>
<dbReference type="InterPro" id="IPR034660">
    <property type="entry name" value="DinB/YfiT-like"/>
</dbReference>
<dbReference type="InterPro" id="IPR017517">
    <property type="entry name" value="Maleyloyr_isom"/>
</dbReference>
<feature type="domain" description="Mycothiol-dependent maleylpyruvate isomerase metal-binding" evidence="1">
    <location>
        <begin position="26"/>
        <end position="175"/>
    </location>
</feature>
<name>A0ABQ2NCK9_9ACTN</name>
<evidence type="ECO:0000313" key="2">
    <source>
        <dbReference type="EMBL" id="GGO92841.1"/>
    </source>
</evidence>
<dbReference type="Gene3D" id="1.20.120.450">
    <property type="entry name" value="dinb family like domain"/>
    <property type="match status" value="1"/>
</dbReference>
<dbReference type="Pfam" id="PF11716">
    <property type="entry name" value="MDMPI_N"/>
    <property type="match status" value="1"/>
</dbReference>
<dbReference type="RefSeq" id="WP_188784858.1">
    <property type="nucleotide sequence ID" value="NZ_BMNI01000009.1"/>
</dbReference>
<proteinExistence type="predicted"/>